<proteinExistence type="predicted"/>
<dbReference type="Gene3D" id="2.40.128.110">
    <property type="entry name" value="Lipid/polyisoprenoid-binding, YceI-like"/>
    <property type="match status" value="1"/>
</dbReference>
<gene>
    <name evidence="2" type="ORF">D7V88_28440</name>
</gene>
<organism evidence="2 3">
    <name type="scientific">Corallococcus terminator</name>
    <dbReference type="NCBI Taxonomy" id="2316733"/>
    <lineage>
        <taxon>Bacteria</taxon>
        <taxon>Pseudomonadati</taxon>
        <taxon>Myxococcota</taxon>
        <taxon>Myxococcia</taxon>
        <taxon>Myxococcales</taxon>
        <taxon>Cystobacterineae</taxon>
        <taxon>Myxococcaceae</taxon>
        <taxon>Corallococcus</taxon>
    </lineage>
</organism>
<dbReference type="EMBL" id="RAVZ01000240">
    <property type="protein sequence ID" value="RKG79660.1"/>
    <property type="molecule type" value="Genomic_DNA"/>
</dbReference>
<dbReference type="Pfam" id="PF04264">
    <property type="entry name" value="YceI"/>
    <property type="match status" value="1"/>
</dbReference>
<evidence type="ECO:0000259" key="1">
    <source>
        <dbReference type="SMART" id="SM00867"/>
    </source>
</evidence>
<dbReference type="SUPFAM" id="SSF101874">
    <property type="entry name" value="YceI-like"/>
    <property type="match status" value="1"/>
</dbReference>
<protein>
    <submittedName>
        <fullName evidence="2">Polyisoprenoid-binding protein</fullName>
    </submittedName>
</protein>
<keyword evidence="3" id="KW-1185">Reference proteome</keyword>
<dbReference type="InterPro" id="IPR007372">
    <property type="entry name" value="Lipid/polyisoprenoid-bd_YceI"/>
</dbReference>
<dbReference type="RefSeq" id="WP_120543765.1">
    <property type="nucleotide sequence ID" value="NZ_RAVZ01000240.1"/>
</dbReference>
<comment type="caution">
    <text evidence="2">The sequence shown here is derived from an EMBL/GenBank/DDBJ whole genome shotgun (WGS) entry which is preliminary data.</text>
</comment>
<evidence type="ECO:0000313" key="3">
    <source>
        <dbReference type="Proteomes" id="UP000268094"/>
    </source>
</evidence>
<dbReference type="PANTHER" id="PTHR34406">
    <property type="entry name" value="PROTEIN YCEI"/>
    <property type="match status" value="1"/>
</dbReference>
<accession>A0A3A8IIP8</accession>
<dbReference type="Proteomes" id="UP000268094">
    <property type="component" value="Unassembled WGS sequence"/>
</dbReference>
<dbReference type="OrthoDB" id="9811006at2"/>
<dbReference type="InterPro" id="IPR036761">
    <property type="entry name" value="TTHA0802/YceI-like_sf"/>
</dbReference>
<name>A0A3A8IIP8_9BACT</name>
<feature type="domain" description="Lipid/polyisoprenoid-binding YceI-like" evidence="1">
    <location>
        <begin position="5"/>
        <end position="174"/>
    </location>
</feature>
<evidence type="ECO:0000313" key="2">
    <source>
        <dbReference type="EMBL" id="RKG79660.1"/>
    </source>
</evidence>
<dbReference type="AlphaFoldDB" id="A0A3A8IIP8"/>
<sequence>MAIQTWQLDTTHTTVGFTVRHMVVAKVHGRFTRFEGKLTLQGDDFTKASVEVKLEAASLDTGVEARDNHLRSPDFFDVAAFPKLIFRSKRVEAVKGDHYRVVGDLTVRDQTHEVVLDAELLGRAKDPFGTERIAFQATTHLDRKQFGLTWNQAMEAGGVLVGERVDISLDVQAVPATVPADKAA</sequence>
<dbReference type="SMART" id="SM00867">
    <property type="entry name" value="YceI"/>
    <property type="match status" value="1"/>
</dbReference>
<reference evidence="3" key="1">
    <citation type="submission" date="2018-09" db="EMBL/GenBank/DDBJ databases">
        <authorList>
            <person name="Livingstone P.G."/>
            <person name="Whitworth D.E."/>
        </authorList>
    </citation>
    <scope>NUCLEOTIDE SEQUENCE [LARGE SCALE GENOMIC DNA]</scope>
    <source>
        <strain evidence="3">CA054A</strain>
    </source>
</reference>
<dbReference type="PANTHER" id="PTHR34406:SF1">
    <property type="entry name" value="PROTEIN YCEI"/>
    <property type="match status" value="1"/>
</dbReference>